<comment type="caution">
    <text evidence="1">The sequence shown here is derived from an EMBL/GenBank/DDBJ whole genome shotgun (WGS) entry which is preliminary data.</text>
</comment>
<sequence>MAGRLAPLAARAREVKGSQVRQLATYFHFGGMLAGAYDASLADRSHLRRRLGRDAHARPAYAFTPDHVPPELWPKVYRERFALFLTESDLTETSGRRFVSMVLVQLVSSLDRVGAARALGLPPSHAGGLYNKAMGVVRSRGHTAAFDEQVRAVAAELSVRPDRVDYSARRRLLADFRELTPQQWAGLGVTGLAGTPVRRRNAAAWVWSQLTLRDAKNSPALSSRNSTQRESHREVYRRFRDGDLERLRPALERLAEEVQAGLG</sequence>
<evidence type="ECO:0000313" key="1">
    <source>
        <dbReference type="EMBL" id="GAA5513083.1"/>
    </source>
</evidence>
<keyword evidence="2" id="KW-1185">Reference proteome</keyword>
<gene>
    <name evidence="1" type="ORF">Dcar01_01809</name>
</gene>
<dbReference type="RefSeq" id="WP_345464138.1">
    <property type="nucleotide sequence ID" value="NZ_BAABRP010000005.1"/>
</dbReference>
<dbReference type="EMBL" id="BAABRP010000005">
    <property type="protein sequence ID" value="GAA5513083.1"/>
    <property type="molecule type" value="Genomic_DNA"/>
</dbReference>
<organism evidence="1 2">
    <name type="scientific">Deinococcus carri</name>
    <dbReference type="NCBI Taxonomy" id="1211323"/>
    <lineage>
        <taxon>Bacteria</taxon>
        <taxon>Thermotogati</taxon>
        <taxon>Deinococcota</taxon>
        <taxon>Deinococci</taxon>
        <taxon>Deinococcales</taxon>
        <taxon>Deinococcaceae</taxon>
        <taxon>Deinococcus</taxon>
    </lineage>
</organism>
<protein>
    <submittedName>
        <fullName evidence="1">Uncharacterized protein</fullName>
    </submittedName>
</protein>
<dbReference type="Proteomes" id="UP001401887">
    <property type="component" value="Unassembled WGS sequence"/>
</dbReference>
<proteinExistence type="predicted"/>
<reference evidence="1 2" key="1">
    <citation type="submission" date="2024-02" db="EMBL/GenBank/DDBJ databases">
        <title>Deinococcus carri NBRC 110142.</title>
        <authorList>
            <person name="Ichikawa N."/>
            <person name="Katano-Makiyama Y."/>
            <person name="Hidaka K."/>
        </authorList>
    </citation>
    <scope>NUCLEOTIDE SEQUENCE [LARGE SCALE GENOMIC DNA]</scope>
    <source>
        <strain evidence="1 2">NBRC 110142</strain>
    </source>
</reference>
<name>A0ABP9WAN4_9DEIO</name>
<accession>A0ABP9WAN4</accession>
<evidence type="ECO:0000313" key="2">
    <source>
        <dbReference type="Proteomes" id="UP001401887"/>
    </source>
</evidence>